<evidence type="ECO:0000259" key="6">
    <source>
        <dbReference type="Pfam" id="PF13511"/>
    </source>
</evidence>
<dbReference type="InterPro" id="IPR025392">
    <property type="entry name" value="DUF4124"/>
</dbReference>
<keyword evidence="4 5" id="KW-0472">Membrane</keyword>
<gene>
    <name evidence="7" type="ORF">QWI16_17765</name>
</gene>
<keyword evidence="8" id="KW-1185">Reference proteome</keyword>
<sequence length="369" mass="39931">MGVYAIVFLVITAFFAIRGYFNGFWGSLARTVSFVGAYGAAFYFSKPAAAQVKMHTPIDGIAAYITGGIAVFIVVMIGIRLIFWILAKLTPGNDKNPGAGSRIAGLLVGALVGAFVGLLLVYTLDVYNSAKDLKAENNEPTAPAKSDPVGKAAKLAVSKSAGAIMSLSGADRSSVKLGEAFIADPVDSVDRVTRVSNNPDLQKLLNDNRAQRLMKEGDVDELMKVPEFRRLMENQDMKHLLEASGLGVDSKDSARETAKKITLGWQRVQLMKNDPRVQSIVNDPEFRAQMQAENKLPLLANPKLNELAEIIFVDGTGSIAAFNADNQITIKEIQKGADASVTEGETGTVYRYTDEHGQVHYSDKPTTDR</sequence>
<feature type="transmembrane region" description="Helical" evidence="5">
    <location>
        <begin position="61"/>
        <end position="83"/>
    </location>
</feature>
<feature type="transmembrane region" description="Helical" evidence="5">
    <location>
        <begin position="27"/>
        <end position="49"/>
    </location>
</feature>
<keyword evidence="2 5" id="KW-0812">Transmembrane</keyword>
<dbReference type="InterPro" id="IPR003825">
    <property type="entry name" value="Colicin-V_CvpA"/>
</dbReference>
<comment type="caution">
    <text evidence="7">The sequence shown here is derived from an EMBL/GenBank/DDBJ whole genome shotgun (WGS) entry which is preliminary data.</text>
</comment>
<evidence type="ECO:0000256" key="3">
    <source>
        <dbReference type="ARBA" id="ARBA00022989"/>
    </source>
</evidence>
<feature type="transmembrane region" description="Helical" evidence="5">
    <location>
        <begin position="103"/>
        <end position="124"/>
    </location>
</feature>
<dbReference type="Proteomes" id="UP001168380">
    <property type="component" value="Unassembled WGS sequence"/>
</dbReference>
<evidence type="ECO:0000256" key="2">
    <source>
        <dbReference type="ARBA" id="ARBA00022692"/>
    </source>
</evidence>
<protein>
    <submittedName>
        <fullName evidence="7">CvpA family protein</fullName>
    </submittedName>
</protein>
<feature type="domain" description="DUF4124" evidence="6">
    <location>
        <begin position="347"/>
        <end position="366"/>
    </location>
</feature>
<evidence type="ECO:0000256" key="4">
    <source>
        <dbReference type="ARBA" id="ARBA00023136"/>
    </source>
</evidence>
<accession>A0ABT8TIV9</accession>
<evidence type="ECO:0000313" key="8">
    <source>
        <dbReference type="Proteomes" id="UP001168380"/>
    </source>
</evidence>
<name>A0ABT8TIV9_9GAMM</name>
<organism evidence="7 8">
    <name type="scientific">Gilvimarinus algae</name>
    <dbReference type="NCBI Taxonomy" id="3058037"/>
    <lineage>
        <taxon>Bacteria</taxon>
        <taxon>Pseudomonadati</taxon>
        <taxon>Pseudomonadota</taxon>
        <taxon>Gammaproteobacteria</taxon>
        <taxon>Cellvibrionales</taxon>
        <taxon>Cellvibrionaceae</taxon>
        <taxon>Gilvimarinus</taxon>
    </lineage>
</organism>
<keyword evidence="3 5" id="KW-1133">Transmembrane helix</keyword>
<evidence type="ECO:0000313" key="7">
    <source>
        <dbReference type="EMBL" id="MDO3384034.1"/>
    </source>
</evidence>
<evidence type="ECO:0000256" key="1">
    <source>
        <dbReference type="ARBA" id="ARBA00004141"/>
    </source>
</evidence>
<dbReference type="RefSeq" id="WP_302715252.1">
    <property type="nucleotide sequence ID" value="NZ_JAULRT010000062.1"/>
</dbReference>
<reference evidence="7" key="1">
    <citation type="submission" date="2023-07" db="EMBL/GenBank/DDBJ databases">
        <title>Gilvimarinus algae sp. nov., isolated from the surface of Kelp.</title>
        <authorList>
            <person name="Sun Y.Y."/>
            <person name="Gong Y."/>
            <person name="Du Z.J."/>
        </authorList>
    </citation>
    <scope>NUCLEOTIDE SEQUENCE</scope>
    <source>
        <strain evidence="7">SDUM040014</strain>
    </source>
</reference>
<dbReference type="Pfam" id="PF13511">
    <property type="entry name" value="DUF4124"/>
    <property type="match status" value="1"/>
</dbReference>
<feature type="transmembrane region" description="Helical" evidence="5">
    <location>
        <begin position="5"/>
        <end position="21"/>
    </location>
</feature>
<proteinExistence type="predicted"/>
<evidence type="ECO:0000256" key="5">
    <source>
        <dbReference type="SAM" id="Phobius"/>
    </source>
</evidence>
<dbReference type="EMBL" id="JAULRT010000062">
    <property type="protein sequence ID" value="MDO3384034.1"/>
    <property type="molecule type" value="Genomic_DNA"/>
</dbReference>
<dbReference type="Pfam" id="PF02674">
    <property type="entry name" value="Colicin_V"/>
    <property type="match status" value="1"/>
</dbReference>
<comment type="subcellular location">
    <subcellularLocation>
        <location evidence="1">Membrane</location>
        <topology evidence="1">Multi-pass membrane protein</topology>
    </subcellularLocation>
</comment>